<dbReference type="PANTHER" id="PTHR23135:SF7">
    <property type="entry name" value="LIPID II ISOGLUTAMINYL SYNTHASE (GLUTAMINE-HYDROLYZING) SUBUNIT MURT"/>
    <property type="match status" value="1"/>
</dbReference>
<dbReference type="EMBL" id="CAFAAR010000050">
    <property type="protein sequence ID" value="CAB4804247.1"/>
    <property type="molecule type" value="Genomic_DNA"/>
</dbReference>
<evidence type="ECO:0000313" key="4">
    <source>
        <dbReference type="EMBL" id="CAB4804247.1"/>
    </source>
</evidence>
<dbReference type="HAMAP" id="MF_02214">
    <property type="entry name" value="Lipid_II_synth_MurT"/>
    <property type="match status" value="1"/>
</dbReference>
<dbReference type="Gene3D" id="3.40.1190.10">
    <property type="entry name" value="Mur-like, catalytic domain"/>
    <property type="match status" value="1"/>
</dbReference>
<accession>A0A6J6FKG0</accession>
<feature type="domain" description="Mur ligase central" evidence="1">
    <location>
        <begin position="53"/>
        <end position="259"/>
    </location>
</feature>
<dbReference type="Pfam" id="PF08353">
    <property type="entry name" value="MurT_C"/>
    <property type="match status" value="1"/>
</dbReference>
<dbReference type="GO" id="GO:0016881">
    <property type="term" value="F:acid-amino acid ligase activity"/>
    <property type="evidence" value="ECO:0007669"/>
    <property type="project" value="InterPro"/>
</dbReference>
<gene>
    <name evidence="3" type="ORF">UFOPK1773_00747</name>
    <name evidence="4" type="ORF">UFOPK3056_00673</name>
</gene>
<dbReference type="SUPFAM" id="SSF53623">
    <property type="entry name" value="MurD-like peptide ligases, catalytic domain"/>
    <property type="match status" value="1"/>
</dbReference>
<dbReference type="PANTHER" id="PTHR23135">
    <property type="entry name" value="MUR LIGASE FAMILY MEMBER"/>
    <property type="match status" value="1"/>
</dbReference>
<protein>
    <submittedName>
        <fullName evidence="3">Unannotated protein</fullName>
    </submittedName>
</protein>
<evidence type="ECO:0000259" key="1">
    <source>
        <dbReference type="Pfam" id="PF08245"/>
    </source>
</evidence>
<evidence type="ECO:0000313" key="3">
    <source>
        <dbReference type="EMBL" id="CAB4589516.1"/>
    </source>
</evidence>
<dbReference type="InterPro" id="IPR013564">
    <property type="entry name" value="MurT_C"/>
</dbReference>
<dbReference type="EMBL" id="CAEZUA010000043">
    <property type="protein sequence ID" value="CAB4589516.1"/>
    <property type="molecule type" value="Genomic_DNA"/>
</dbReference>
<reference evidence="3" key="1">
    <citation type="submission" date="2020-05" db="EMBL/GenBank/DDBJ databases">
        <authorList>
            <person name="Chiriac C."/>
            <person name="Salcher M."/>
            <person name="Ghai R."/>
            <person name="Kavagutti S V."/>
        </authorList>
    </citation>
    <scope>NUCLEOTIDE SEQUENCE</scope>
</reference>
<sequence>MPLRLAIRIAHSFGVLSRLLRQGSGVMVGGRILLKLVPDAVHKLSKNRKVVLISGTNGKSTTTALIAQALSTKSLVASNSTGANLFAGLAFALSQNTSAPVAVLEVDEMVVPWAITQTNPRLIVLLNLGRDQLDRLSEVRVVAQKWREVLRNLPASCAVLADADDPFVAWASMASVNVIWFTSGVHGHMDASTCPECGDILNWQNEGASYSCNCGFKKPNPEWILRGNTLLGPRNREIKITSAIPGKAALSNAARAVVASQYFGVDGDAAAKTISLITSVDGRFGALQIGQTKFRLMLSKNPASWRETLATSAEGPLNVLLFVNANTQDGKDTSWMWDVDFSPLQGRSVFVTGDRRLDLSARLTVSGINHRVVSNELAASTTIGACDADLIASYTAFHRLAKGVKKS</sequence>
<organism evidence="3">
    <name type="scientific">freshwater metagenome</name>
    <dbReference type="NCBI Taxonomy" id="449393"/>
    <lineage>
        <taxon>unclassified sequences</taxon>
        <taxon>metagenomes</taxon>
        <taxon>ecological metagenomes</taxon>
    </lineage>
</organism>
<evidence type="ECO:0000259" key="2">
    <source>
        <dbReference type="Pfam" id="PF08353"/>
    </source>
</evidence>
<dbReference type="AlphaFoldDB" id="A0A6J6FKG0"/>
<dbReference type="GO" id="GO:0005524">
    <property type="term" value="F:ATP binding"/>
    <property type="evidence" value="ECO:0007669"/>
    <property type="project" value="InterPro"/>
</dbReference>
<dbReference type="Pfam" id="PF08245">
    <property type="entry name" value="Mur_ligase_M"/>
    <property type="match status" value="1"/>
</dbReference>
<name>A0A6J6FKG0_9ZZZZ</name>
<dbReference type="InterPro" id="IPR036565">
    <property type="entry name" value="Mur-like_cat_sf"/>
</dbReference>
<feature type="domain" description="Lipid II isoglutaminyl synthase (glutamine-hydrolyzing) subunit MurT C-terminal" evidence="2">
    <location>
        <begin position="298"/>
        <end position="396"/>
    </location>
</feature>
<dbReference type="InterPro" id="IPR043703">
    <property type="entry name" value="Lipid_II_synth_MurT"/>
</dbReference>
<proteinExistence type="inferred from homology"/>
<dbReference type="InterPro" id="IPR013221">
    <property type="entry name" value="Mur_ligase_cen"/>
</dbReference>
<dbReference type="GO" id="GO:0009252">
    <property type="term" value="P:peptidoglycan biosynthetic process"/>
    <property type="evidence" value="ECO:0007669"/>
    <property type="project" value="InterPro"/>
</dbReference>